<feature type="signal peptide" evidence="1">
    <location>
        <begin position="1"/>
        <end position="24"/>
    </location>
</feature>
<dbReference type="EMBL" id="JACJPW010000031">
    <property type="protein sequence ID" value="MBD2182085.1"/>
    <property type="molecule type" value="Genomic_DNA"/>
</dbReference>
<name>A0A926VEF2_9CYAN</name>
<evidence type="ECO:0000313" key="3">
    <source>
        <dbReference type="Proteomes" id="UP000641646"/>
    </source>
</evidence>
<gene>
    <name evidence="2" type="ORF">H6G03_13380</name>
</gene>
<comment type="caution">
    <text evidence="2">The sequence shown here is derived from an EMBL/GenBank/DDBJ whole genome shotgun (WGS) entry which is preliminary data.</text>
</comment>
<dbReference type="Proteomes" id="UP000641646">
    <property type="component" value="Unassembled WGS sequence"/>
</dbReference>
<reference evidence="2" key="2">
    <citation type="submission" date="2020-08" db="EMBL/GenBank/DDBJ databases">
        <authorList>
            <person name="Chen M."/>
            <person name="Teng W."/>
            <person name="Zhao L."/>
            <person name="Hu C."/>
            <person name="Zhou Y."/>
            <person name="Han B."/>
            <person name="Song L."/>
            <person name="Shu W."/>
        </authorList>
    </citation>
    <scope>NUCLEOTIDE SEQUENCE</scope>
    <source>
        <strain evidence="2">FACHB-1375</strain>
    </source>
</reference>
<feature type="chain" id="PRO_5037917792" evidence="1">
    <location>
        <begin position="25"/>
        <end position="126"/>
    </location>
</feature>
<sequence length="126" mass="14170">MKSLNILKLAVSIALAGLGLSMVASNPSQSDYEEYAGGQLSSYLKTNVCTEAPKGFNNFLERECKKLVDTGRPKLKRIIAENTYRHNFVFFSIYRTDLAIHPLLPGYHVETLGAFQNFYIYQAEAQ</sequence>
<reference evidence="2" key="1">
    <citation type="journal article" date="2015" name="ISME J.">
        <title>Draft Genome Sequence of Streptomyces incarnatus NRRL8089, which Produces the Nucleoside Antibiotic Sinefungin.</title>
        <authorList>
            <person name="Oshima K."/>
            <person name="Hattori M."/>
            <person name="Shimizu H."/>
            <person name="Fukuda K."/>
            <person name="Nemoto M."/>
            <person name="Inagaki K."/>
            <person name="Tamura T."/>
        </authorList>
    </citation>
    <scope>NUCLEOTIDE SEQUENCE</scope>
    <source>
        <strain evidence="2">FACHB-1375</strain>
    </source>
</reference>
<protein>
    <submittedName>
        <fullName evidence="2">DUF4359 domain-containing protein</fullName>
    </submittedName>
</protein>
<proteinExistence type="predicted"/>
<organism evidence="2 3">
    <name type="scientific">Aerosakkonema funiforme FACHB-1375</name>
    <dbReference type="NCBI Taxonomy" id="2949571"/>
    <lineage>
        <taxon>Bacteria</taxon>
        <taxon>Bacillati</taxon>
        <taxon>Cyanobacteriota</taxon>
        <taxon>Cyanophyceae</taxon>
        <taxon>Oscillatoriophycideae</taxon>
        <taxon>Aerosakkonematales</taxon>
        <taxon>Aerosakkonemataceae</taxon>
        <taxon>Aerosakkonema</taxon>
    </lineage>
</organism>
<dbReference type="InterPro" id="IPR025578">
    <property type="entry name" value="DUF4359"/>
</dbReference>
<keyword evidence="3" id="KW-1185">Reference proteome</keyword>
<evidence type="ECO:0000313" key="2">
    <source>
        <dbReference type="EMBL" id="MBD2182085.1"/>
    </source>
</evidence>
<accession>A0A926VEF2</accession>
<dbReference type="Pfam" id="PF14271">
    <property type="entry name" value="DUF4359"/>
    <property type="match status" value="1"/>
</dbReference>
<keyword evidence="1" id="KW-0732">Signal</keyword>
<dbReference type="AlphaFoldDB" id="A0A926VEF2"/>
<evidence type="ECO:0000256" key="1">
    <source>
        <dbReference type="SAM" id="SignalP"/>
    </source>
</evidence>
<dbReference type="RefSeq" id="WP_190464897.1">
    <property type="nucleotide sequence ID" value="NZ_JACJPW010000031.1"/>
</dbReference>